<dbReference type="GO" id="GO:2000300">
    <property type="term" value="P:regulation of synaptic vesicle exocytosis"/>
    <property type="evidence" value="ECO:0007669"/>
    <property type="project" value="TreeGrafter"/>
</dbReference>
<dbReference type="InterPro" id="IPR017455">
    <property type="entry name" value="Znf_FYVE-rel"/>
</dbReference>
<evidence type="ECO:0000256" key="5">
    <source>
        <dbReference type="ARBA" id="ARBA00022782"/>
    </source>
</evidence>
<evidence type="ECO:0000256" key="8">
    <source>
        <dbReference type="ARBA" id="ARBA00034103"/>
    </source>
</evidence>
<feature type="domain" description="FYVE-type" evidence="13">
    <location>
        <begin position="73"/>
        <end position="133"/>
    </location>
</feature>
<dbReference type="CDD" id="cd04028">
    <property type="entry name" value="C2B_RIM1alpha"/>
    <property type="match status" value="1"/>
</dbReference>
<dbReference type="Pfam" id="PF00168">
    <property type="entry name" value="C2"/>
    <property type="match status" value="2"/>
</dbReference>
<feature type="compositionally biased region" description="Basic and acidic residues" evidence="10">
    <location>
        <begin position="1061"/>
        <end position="1072"/>
    </location>
</feature>
<dbReference type="GO" id="GO:0048791">
    <property type="term" value="P:calcium ion-regulated exocytosis of neurotransmitter"/>
    <property type="evidence" value="ECO:0007669"/>
    <property type="project" value="TreeGrafter"/>
</dbReference>
<dbReference type="PROSITE" id="PS50178">
    <property type="entry name" value="ZF_FYVE"/>
    <property type="match status" value="1"/>
</dbReference>
<dbReference type="PROSITE" id="PS50004">
    <property type="entry name" value="C2"/>
    <property type="match status" value="2"/>
</dbReference>
<evidence type="ECO:0000256" key="1">
    <source>
        <dbReference type="ARBA" id="ARBA00022553"/>
    </source>
</evidence>
<dbReference type="FunFam" id="2.60.40.150:FF:000003">
    <property type="entry name" value="Regulating synaptic membrane exocytosis protein 2"/>
    <property type="match status" value="1"/>
</dbReference>
<dbReference type="GO" id="GO:0042391">
    <property type="term" value="P:regulation of membrane potential"/>
    <property type="evidence" value="ECO:0007669"/>
    <property type="project" value="TreeGrafter"/>
</dbReference>
<feature type="region of interest" description="Disordered" evidence="10">
    <location>
        <begin position="604"/>
        <end position="623"/>
    </location>
</feature>
<dbReference type="FunFam" id="2.30.42.10:FF:000003">
    <property type="entry name" value="Regulating synaptic membrane exocytosis protein 1, putative"/>
    <property type="match status" value="1"/>
</dbReference>
<dbReference type="PROSITE" id="PS50106">
    <property type="entry name" value="PDZ"/>
    <property type="match status" value="1"/>
</dbReference>
<protein>
    <submittedName>
        <fullName evidence="15">Regulating synaptic membrane exocytosis 2</fullName>
    </submittedName>
</protein>
<feature type="region of interest" description="Disordered" evidence="10">
    <location>
        <begin position="1233"/>
        <end position="1257"/>
    </location>
</feature>
<feature type="compositionally biased region" description="Basic and acidic residues" evidence="10">
    <location>
        <begin position="809"/>
        <end position="823"/>
    </location>
</feature>
<reference evidence="15" key="1">
    <citation type="submission" date="2025-05" db="UniProtKB">
        <authorList>
            <consortium name="Ensembl"/>
        </authorList>
    </citation>
    <scope>IDENTIFICATION</scope>
</reference>
<feature type="region of interest" description="Disordered" evidence="10">
    <location>
        <begin position="787"/>
        <end position="826"/>
    </location>
</feature>
<feature type="compositionally biased region" description="Polar residues" evidence="10">
    <location>
        <begin position="1464"/>
        <end position="1475"/>
    </location>
</feature>
<feature type="compositionally biased region" description="Polar residues" evidence="10">
    <location>
        <begin position="1236"/>
        <end position="1245"/>
    </location>
</feature>
<feature type="domain" description="RabBD" evidence="14">
    <location>
        <begin position="9"/>
        <end position="145"/>
    </location>
</feature>
<dbReference type="GO" id="GO:0050806">
    <property type="term" value="P:positive regulation of synaptic transmission"/>
    <property type="evidence" value="ECO:0007669"/>
    <property type="project" value="TreeGrafter"/>
</dbReference>
<dbReference type="InterPro" id="IPR054386">
    <property type="entry name" value="RIM_Znf"/>
</dbReference>
<keyword evidence="7" id="KW-0770">Synapse</keyword>
<keyword evidence="3" id="KW-0677">Repeat</keyword>
<feature type="compositionally biased region" description="Low complexity" evidence="10">
    <location>
        <begin position="1178"/>
        <end position="1190"/>
    </location>
</feature>
<evidence type="ECO:0000256" key="10">
    <source>
        <dbReference type="SAM" id="MobiDB-lite"/>
    </source>
</evidence>
<dbReference type="InterPro" id="IPR039032">
    <property type="entry name" value="Rim-like"/>
</dbReference>
<feature type="compositionally biased region" description="Low complexity" evidence="10">
    <location>
        <begin position="1076"/>
        <end position="1091"/>
    </location>
</feature>
<dbReference type="FunFam" id="2.60.40.150:FF:000001">
    <property type="entry name" value="Regulating synaptic membrane exocytosis 3, isoform CRA_a"/>
    <property type="match status" value="1"/>
</dbReference>
<dbReference type="GO" id="GO:0008270">
    <property type="term" value="F:zinc ion binding"/>
    <property type="evidence" value="ECO:0007669"/>
    <property type="project" value="UniProtKB-KW"/>
</dbReference>
<feature type="region of interest" description="Disordered" evidence="10">
    <location>
        <begin position="394"/>
        <end position="415"/>
    </location>
</feature>
<feature type="compositionally biased region" description="Basic and acidic residues" evidence="10">
    <location>
        <begin position="604"/>
        <end position="614"/>
    </location>
</feature>
<feature type="region of interest" description="Disordered" evidence="10">
    <location>
        <begin position="197"/>
        <end position="239"/>
    </location>
</feature>
<feature type="domain" description="C2" evidence="11">
    <location>
        <begin position="660"/>
        <end position="787"/>
    </location>
</feature>
<dbReference type="InterPro" id="IPR000008">
    <property type="entry name" value="C2_dom"/>
</dbReference>
<proteinExistence type="predicted"/>
<organism evidence="15 16">
    <name type="scientific">Eptatretus burgeri</name>
    <name type="common">Inshore hagfish</name>
    <dbReference type="NCBI Taxonomy" id="7764"/>
    <lineage>
        <taxon>Eukaryota</taxon>
        <taxon>Metazoa</taxon>
        <taxon>Chordata</taxon>
        <taxon>Craniata</taxon>
        <taxon>Vertebrata</taxon>
        <taxon>Cyclostomata</taxon>
        <taxon>Myxini</taxon>
        <taxon>Myxiniformes</taxon>
        <taxon>Myxinidae</taxon>
        <taxon>Eptatretinae</taxon>
        <taxon>Eptatretus</taxon>
    </lineage>
</organism>
<dbReference type="FunFam" id="3.30.40.10:FF:000044">
    <property type="entry name" value="Regulating synaptic membrane exocytosis protein 2"/>
    <property type="match status" value="1"/>
</dbReference>
<evidence type="ECO:0000256" key="6">
    <source>
        <dbReference type="ARBA" id="ARBA00022833"/>
    </source>
</evidence>
<keyword evidence="5" id="KW-0221">Differentiation</keyword>
<dbReference type="SUPFAM" id="SSF57903">
    <property type="entry name" value="FYVE/PHD zinc finger"/>
    <property type="match status" value="1"/>
</dbReference>
<dbReference type="InterPro" id="IPR011011">
    <property type="entry name" value="Znf_FYVE_PHD"/>
</dbReference>
<dbReference type="InterPro" id="IPR001478">
    <property type="entry name" value="PDZ"/>
</dbReference>
<dbReference type="SUPFAM" id="SSF49562">
    <property type="entry name" value="C2 domain (Calcium/lipid-binding domain, CaLB)"/>
    <property type="match status" value="2"/>
</dbReference>
<feature type="compositionally biased region" description="Basic and acidic residues" evidence="10">
    <location>
        <begin position="210"/>
        <end position="229"/>
    </location>
</feature>
<feature type="region of interest" description="Disordered" evidence="10">
    <location>
        <begin position="55"/>
        <end position="75"/>
    </location>
</feature>
<dbReference type="GO" id="GO:0042734">
    <property type="term" value="C:presynaptic membrane"/>
    <property type="evidence" value="ECO:0007669"/>
    <property type="project" value="TreeGrafter"/>
</dbReference>
<accession>A0A8C4NJZ1</accession>
<feature type="region of interest" description="Disordered" evidence="10">
    <location>
        <begin position="1061"/>
        <end position="1214"/>
    </location>
</feature>
<evidence type="ECO:0000256" key="4">
    <source>
        <dbReference type="ARBA" id="ARBA00022771"/>
    </source>
</evidence>
<dbReference type="SMART" id="SM00228">
    <property type="entry name" value="PDZ"/>
    <property type="match status" value="1"/>
</dbReference>
<evidence type="ECO:0000259" key="11">
    <source>
        <dbReference type="PROSITE" id="PS50004"/>
    </source>
</evidence>
<feature type="domain" description="PDZ" evidence="12">
    <location>
        <begin position="502"/>
        <end position="596"/>
    </location>
</feature>
<keyword evidence="6" id="KW-0862">Zinc</keyword>
<feature type="region of interest" description="Disordered" evidence="10">
    <location>
        <begin position="431"/>
        <end position="461"/>
    </location>
</feature>
<keyword evidence="2" id="KW-0479">Metal-binding</keyword>
<keyword evidence="1" id="KW-0597">Phosphoprotein</keyword>
<keyword evidence="16" id="KW-1185">Reference proteome</keyword>
<evidence type="ECO:0000259" key="12">
    <source>
        <dbReference type="PROSITE" id="PS50106"/>
    </source>
</evidence>
<dbReference type="InterPro" id="IPR013083">
    <property type="entry name" value="Znf_RING/FYVE/PHD"/>
</dbReference>
<dbReference type="PANTHER" id="PTHR12157">
    <property type="entry name" value="REGULATING SYNAPTIC MEMBRANE EXOCYTOSIS PROTEIN"/>
    <property type="match status" value="1"/>
</dbReference>
<dbReference type="Gene3D" id="2.30.42.10">
    <property type="match status" value="1"/>
</dbReference>
<dbReference type="Ensembl" id="ENSEBUT00000007574.1">
    <property type="protein sequence ID" value="ENSEBUP00000007102.1"/>
    <property type="gene ID" value="ENSEBUG00000004628.1"/>
</dbReference>
<dbReference type="PROSITE" id="PS50916">
    <property type="entry name" value="RABBD"/>
    <property type="match status" value="1"/>
</dbReference>
<dbReference type="Gene3D" id="2.60.40.150">
    <property type="entry name" value="C2 domain"/>
    <property type="match status" value="2"/>
</dbReference>
<dbReference type="GO" id="GO:0044325">
    <property type="term" value="F:transmembrane transporter binding"/>
    <property type="evidence" value="ECO:0007669"/>
    <property type="project" value="TreeGrafter"/>
</dbReference>
<dbReference type="CDD" id="cd06714">
    <property type="entry name" value="PDZ_RIM-like"/>
    <property type="match status" value="1"/>
</dbReference>
<dbReference type="GO" id="GO:0006886">
    <property type="term" value="P:intracellular protein transport"/>
    <property type="evidence" value="ECO:0007669"/>
    <property type="project" value="InterPro"/>
</dbReference>
<dbReference type="GO" id="GO:0048167">
    <property type="term" value="P:regulation of synaptic plasticity"/>
    <property type="evidence" value="ECO:0007669"/>
    <property type="project" value="TreeGrafter"/>
</dbReference>
<dbReference type="SMART" id="SM00239">
    <property type="entry name" value="C2"/>
    <property type="match status" value="2"/>
</dbReference>
<feature type="region of interest" description="Disordered" evidence="10">
    <location>
        <begin position="298"/>
        <end position="377"/>
    </location>
</feature>
<dbReference type="InterPro" id="IPR010911">
    <property type="entry name" value="Rab_BD"/>
</dbReference>
<name>A0A8C4NJZ1_EPTBU</name>
<dbReference type="GO" id="GO:0048788">
    <property type="term" value="C:cytoskeleton of presynaptic active zone"/>
    <property type="evidence" value="ECO:0007669"/>
    <property type="project" value="TreeGrafter"/>
</dbReference>
<dbReference type="InterPro" id="IPR036034">
    <property type="entry name" value="PDZ_sf"/>
</dbReference>
<evidence type="ECO:0000256" key="9">
    <source>
        <dbReference type="PROSITE-ProRule" id="PRU00091"/>
    </source>
</evidence>
<dbReference type="Proteomes" id="UP000694388">
    <property type="component" value="Unplaced"/>
</dbReference>
<evidence type="ECO:0000256" key="7">
    <source>
        <dbReference type="ARBA" id="ARBA00023018"/>
    </source>
</evidence>
<keyword evidence="4 9" id="KW-0863">Zinc-finger</keyword>
<feature type="compositionally biased region" description="Low complexity" evidence="10">
    <location>
        <begin position="435"/>
        <end position="450"/>
    </location>
</feature>
<dbReference type="InterPro" id="IPR035892">
    <property type="entry name" value="C2_domain_sf"/>
</dbReference>
<evidence type="ECO:0000313" key="16">
    <source>
        <dbReference type="Proteomes" id="UP000694388"/>
    </source>
</evidence>
<evidence type="ECO:0000259" key="13">
    <source>
        <dbReference type="PROSITE" id="PS50178"/>
    </source>
</evidence>
<dbReference type="PANTHER" id="PTHR12157:SF21">
    <property type="entry name" value="RAB3 INTERACTING MOLECULE, ISOFORM F"/>
    <property type="match status" value="1"/>
</dbReference>
<evidence type="ECO:0000259" key="14">
    <source>
        <dbReference type="PROSITE" id="PS50916"/>
    </source>
</evidence>
<dbReference type="CDD" id="cd04031">
    <property type="entry name" value="C2A_RIM1alpha"/>
    <property type="match status" value="1"/>
</dbReference>
<feature type="domain" description="C2" evidence="11">
    <location>
        <begin position="1327"/>
        <end position="1445"/>
    </location>
</feature>
<dbReference type="Ensembl" id="ENSEBUT00000007527.1">
    <property type="protein sequence ID" value="ENSEBUP00000007057.1"/>
    <property type="gene ID" value="ENSEBUG00000004628.1"/>
</dbReference>
<feature type="region of interest" description="Disordered" evidence="10">
    <location>
        <begin position="970"/>
        <end position="1013"/>
    </location>
</feature>
<comment type="subcellular location">
    <subcellularLocation>
        <location evidence="8">Synapse</location>
    </subcellularLocation>
</comment>
<feature type="compositionally biased region" description="Polar residues" evidence="10">
    <location>
        <begin position="980"/>
        <end position="993"/>
    </location>
</feature>
<dbReference type="SUPFAM" id="SSF50156">
    <property type="entry name" value="PDZ domain-like"/>
    <property type="match status" value="1"/>
</dbReference>
<evidence type="ECO:0000256" key="2">
    <source>
        <dbReference type="ARBA" id="ARBA00022723"/>
    </source>
</evidence>
<dbReference type="Gene3D" id="3.30.40.10">
    <property type="entry name" value="Zinc/RING finger domain, C3HC4 (zinc finger)"/>
    <property type="match status" value="1"/>
</dbReference>
<evidence type="ECO:0000313" key="15">
    <source>
        <dbReference type="Ensembl" id="ENSEBUP00000007102.1"/>
    </source>
</evidence>
<dbReference type="GO" id="GO:0030154">
    <property type="term" value="P:cell differentiation"/>
    <property type="evidence" value="ECO:0007669"/>
    <property type="project" value="UniProtKB-KW"/>
</dbReference>
<dbReference type="Pfam" id="PF22601">
    <property type="entry name" value="RIM2a_ZnF"/>
    <property type="match status" value="1"/>
</dbReference>
<sequence>MSVHPGPDMPGLEHLTDEERRIIMGVMERQRQEDEHEQEILRKLHNQFEAYKEEIRRMGDEPKPPEEDGDGDRGESVTCGICRRSKFANGCGRTCTYCRVTFCPRCGGRVSLRSSKEDKVVTWVCNLCRKQQDILTQSGAWFSGEEELQDGPALEQQEVPGMMPIVGGRPCKGRHTRKVLSHDGSVMVPQPEVAVADRLRSSASRSKRNTTMDEHPTHVLARKTAERQSKQPNGRPESCRKAWQAVEHNVSSTLEERLDCCDKELQNRYCSDPNLARYPVTLQPYEHQMRIQAQVSRARHERRHSDASIPLTELSDGLESAPEGPMRVSRPSVRWSEPWTTPGKEHGTLARTRSSGHSQATGNSPPKRHRTLPSTGRLDACPAVRNLYPTPRLSAKYQDEVQGGRSASMSSDLPEGGQLAVEHAICGKYSRHRSTSSTEESPSTPEYSSCPDEEPEIEGISDRDKDAYLRGKWHSSFSELTHSSAPVVWTPSQEGDRLLGRMVLNKRLKDGTMPHDSGVVLGLKVVGGRMTEGGRLGAFITKVKKGSLAEIVGRLQAGDEVLEWNGQSLQGASFEDVYDIILQSKTAPQVELLVSRLLRDSVKTSEASQRHRESSSSSFESTKMEQLSASITSLTGSGTLQDVPQILPGNLTKRYRARRRSRTPRLKVRLCCDDGEQQLVVTVIAATDLPSRVDGRLCNPYVKLYLLPDRSEASKRRTKTLRKTLEPQWGQTFVFGLARWSEVNDRMLELTLWDQTRVHDQESHFLGEVLIELQTALLDDEPHSYKLQTHNSSSLPLPKQSPYLPRRSPMSDKRLQRSARISEDEVSDYDSEDGVGVVASARRYNYKGAKAASLAVPEASSSLARRSRSISPHPADKMATSQTWSPVVLQRSTDQNQAPIHTHRVGAPHVVESPCTDHGPSTTQNVFLHHPGRPLFSNCGILTNGTKEPDSCRCPDGSCSSSWLGNSSILGHGRGRGRMNHQSSVGLDTSSGTPAGGRRGRQLPQVPAKSSSERVLPALADVEERKQQMMMKMNKYQQCKGSLSADGEPIQQYKVFRERRLGSDVVSRKSSDSDVSDLSAASQASSLSRLSNTTYLSVQSERPRGTRNIRPLPRAKTLAKPELGDRDEQNGQQDPGQGIKANGVPEVPAQLDGLPRHGSENDVSLFMSKMQSRQAGLSGHSVPKSSSVSGDMYGSERHDGSQSDTGLGGEGSAKLRRSSFGAKVVAIVGLSRRSHSTSQLSQTDAGNRKARSAVRRSTETGMAIEMRNWMSQQTSRSSAESSINSYCSEGNLIFPSIRLEQDRQFSMFLDGLGPGQLVGRQTLATTPLGDIQLGVQTRNGTIEVEVIKARGLIPKTGSKTIPAPYVKVYLLENGVCIAKRKTKIANKSLDPTYEQQLVFEEGPQGKVLQVIVWGDYGRMDHKSFMGVVQIFLGDMDLSRTVRGWYKLFPTSSLVDSTFPPLTRRPSQTSLESSTGPGFARS</sequence>
<dbReference type="Pfam" id="PF00595">
    <property type="entry name" value="PDZ"/>
    <property type="match status" value="1"/>
</dbReference>
<feature type="compositionally biased region" description="Polar residues" evidence="10">
    <location>
        <begin position="351"/>
        <end position="364"/>
    </location>
</feature>
<dbReference type="GeneTree" id="ENSGT00940000155236"/>
<feature type="region of interest" description="Disordered" evidence="10">
    <location>
        <begin position="1459"/>
        <end position="1481"/>
    </location>
</feature>
<evidence type="ECO:0000256" key="3">
    <source>
        <dbReference type="ARBA" id="ARBA00022737"/>
    </source>
</evidence>
<dbReference type="GO" id="GO:0031267">
    <property type="term" value="F:small GTPase binding"/>
    <property type="evidence" value="ECO:0007669"/>
    <property type="project" value="InterPro"/>
</dbReference>